<comment type="catalytic activity">
    <reaction evidence="1">
        <text>UDP-alpha-D-glucose = UDP-alpha-D-galactose</text>
        <dbReference type="Rhea" id="RHEA:22168"/>
        <dbReference type="ChEBI" id="CHEBI:58885"/>
        <dbReference type="ChEBI" id="CHEBI:66914"/>
        <dbReference type="EC" id="5.1.3.2"/>
    </reaction>
</comment>
<evidence type="ECO:0000256" key="6">
    <source>
        <dbReference type="ARBA" id="ARBA00023027"/>
    </source>
</evidence>
<comment type="function">
    <text evidence="8">Catalyzes the interconversion between UDP-glucose and UDP-galactose.</text>
</comment>
<feature type="compositionally biased region" description="Polar residues" evidence="9">
    <location>
        <begin position="358"/>
        <end position="370"/>
    </location>
</feature>
<dbReference type="PRINTS" id="PR01713">
    <property type="entry name" value="NUCEPIMERASE"/>
</dbReference>
<dbReference type="GO" id="GO:0005829">
    <property type="term" value="C:cytosol"/>
    <property type="evidence" value="ECO:0007669"/>
    <property type="project" value="TreeGrafter"/>
</dbReference>
<dbReference type="Pfam" id="PF16363">
    <property type="entry name" value="GDP_Man_Dehyd"/>
    <property type="match status" value="1"/>
</dbReference>
<evidence type="ECO:0000256" key="8">
    <source>
        <dbReference type="ARBA" id="ARBA00054783"/>
    </source>
</evidence>
<dbReference type="SUPFAM" id="SSF51735">
    <property type="entry name" value="NAD(P)-binding Rossmann-fold domains"/>
    <property type="match status" value="1"/>
</dbReference>
<comment type="pathway">
    <text evidence="3">Carbohydrate metabolism; galactose metabolism.</text>
</comment>
<dbReference type="PANTHER" id="PTHR43725:SF43">
    <property type="entry name" value="UDP-GLUCOSE 4-EPIMERASE 2"/>
    <property type="match status" value="1"/>
</dbReference>
<dbReference type="InterPro" id="IPR016040">
    <property type="entry name" value="NAD(P)-bd_dom"/>
</dbReference>
<dbReference type="GO" id="GO:0003978">
    <property type="term" value="F:UDP-glucose 4-epimerase activity"/>
    <property type="evidence" value="ECO:0007669"/>
    <property type="project" value="UniProtKB-EC"/>
</dbReference>
<accession>A0AAQ3KX18</accession>
<dbReference type="Gene3D" id="3.40.50.720">
    <property type="entry name" value="NAD(P)-binding Rossmann-like Domain"/>
    <property type="match status" value="1"/>
</dbReference>
<dbReference type="NCBIfam" id="TIGR01179">
    <property type="entry name" value="galE"/>
    <property type="match status" value="1"/>
</dbReference>
<dbReference type="FunFam" id="3.90.25.10:FF:000060">
    <property type="entry name" value="UDP-glucose 4-epimerase 4"/>
    <property type="match status" value="1"/>
</dbReference>
<dbReference type="Proteomes" id="UP001327560">
    <property type="component" value="Chromosome 7"/>
</dbReference>
<comment type="cofactor">
    <cofactor evidence="2">
        <name>NAD(+)</name>
        <dbReference type="ChEBI" id="CHEBI:57540"/>
    </cofactor>
</comment>
<dbReference type="GO" id="GO:0006012">
    <property type="term" value="P:galactose metabolic process"/>
    <property type="evidence" value="ECO:0007669"/>
    <property type="project" value="InterPro"/>
</dbReference>
<protein>
    <recommendedName>
        <fullName evidence="5">UDP-glucose 4-epimerase</fullName>
        <ecNumber evidence="5">5.1.3.2</ecNumber>
    </recommendedName>
</protein>
<proteinExistence type="inferred from homology"/>
<dbReference type="FunFam" id="3.40.50.720:FF:000040">
    <property type="entry name" value="UDP-glucose 4-epimerase"/>
    <property type="match status" value="1"/>
</dbReference>
<keyword evidence="7" id="KW-0413">Isomerase</keyword>
<dbReference type="Gene3D" id="3.90.25.10">
    <property type="entry name" value="UDP-galactose 4-epimerase, domain 1"/>
    <property type="match status" value="1"/>
</dbReference>
<dbReference type="PANTHER" id="PTHR43725">
    <property type="entry name" value="UDP-GLUCOSE 4-EPIMERASE"/>
    <property type="match status" value="1"/>
</dbReference>
<dbReference type="EC" id="5.1.3.2" evidence="5"/>
<evidence type="ECO:0000256" key="2">
    <source>
        <dbReference type="ARBA" id="ARBA00001911"/>
    </source>
</evidence>
<keyword evidence="6" id="KW-0520">NAD</keyword>
<evidence type="ECO:0000256" key="4">
    <source>
        <dbReference type="ARBA" id="ARBA00007637"/>
    </source>
</evidence>
<reference evidence="11 12" key="1">
    <citation type="submission" date="2023-10" db="EMBL/GenBank/DDBJ databases">
        <title>Chromosome-scale genome assembly provides insights into flower coloration mechanisms of Canna indica.</title>
        <authorList>
            <person name="Li C."/>
        </authorList>
    </citation>
    <scope>NUCLEOTIDE SEQUENCE [LARGE SCALE GENOMIC DNA]</scope>
    <source>
        <tissue evidence="11">Flower</tissue>
    </source>
</reference>
<dbReference type="EMBL" id="CP136896">
    <property type="protein sequence ID" value="WOL14588.1"/>
    <property type="molecule type" value="Genomic_DNA"/>
</dbReference>
<dbReference type="InterPro" id="IPR036291">
    <property type="entry name" value="NAD(P)-bd_dom_sf"/>
</dbReference>
<dbReference type="AlphaFoldDB" id="A0AAQ3KX18"/>
<dbReference type="NCBIfam" id="NF007956">
    <property type="entry name" value="PRK10675.1"/>
    <property type="match status" value="1"/>
</dbReference>
<keyword evidence="12" id="KW-1185">Reference proteome</keyword>
<evidence type="ECO:0000313" key="12">
    <source>
        <dbReference type="Proteomes" id="UP001327560"/>
    </source>
</evidence>
<dbReference type="InterPro" id="IPR005886">
    <property type="entry name" value="UDP_G4E"/>
</dbReference>
<comment type="similarity">
    <text evidence="4">Belongs to the NAD(P)-dependent epimerase/dehydratase family.</text>
</comment>
<evidence type="ECO:0000256" key="1">
    <source>
        <dbReference type="ARBA" id="ARBA00000083"/>
    </source>
</evidence>
<sequence length="493" mass="53689">MPSPPPAARTVLVTGGAGYIGSHTVLQLLKGGFRVVVVDNLDNSSEVAIDRVRELAREFGKNLFFHQVDIRDREALEKVFSSTKFDAVMHFAGLKAVGESVKKPLLYYNNNLIGTINLFEVMTAHGCKKLVFSSSATVYGWPKEVPCTEDFPLCAMNPYGRTKLMTEDICRDICKGDSDWDMILLRYFNPVGAHPSGYIGEDPHGIPNNLMPFVQQVAVGRRPAVTIFGKDYSTKDGTGVRDYIHVLDLADGHIAAMQKLFEGSQIGCEVYNLGTGKGTSVLEMVAAFEKACGKKIPLIMAGRRPGDAEIVYASTAKAEKELHWKAKYGIEDMCRDQWNWASKNPWGYGSPDSMNGKHPTSGSPDTTNGKHPTKRSPETPNGKRLTCGLPETANGKHPTYGSPTATNGFTETANGKHATCRLAEAVNLKHPICGSPEDAIGKHHSHGSVETSKGKSPPYVSREIASGKHPTYGLPKNANGNYPTSQKHHFLST</sequence>
<feature type="region of interest" description="Disordered" evidence="9">
    <location>
        <begin position="441"/>
        <end position="493"/>
    </location>
</feature>
<evidence type="ECO:0000259" key="10">
    <source>
        <dbReference type="Pfam" id="PF16363"/>
    </source>
</evidence>
<evidence type="ECO:0000313" key="11">
    <source>
        <dbReference type="EMBL" id="WOL14588.1"/>
    </source>
</evidence>
<gene>
    <name evidence="11" type="ORF">Cni_G23368</name>
</gene>
<feature type="region of interest" description="Disordered" evidence="9">
    <location>
        <begin position="348"/>
        <end position="408"/>
    </location>
</feature>
<name>A0AAQ3KX18_9LILI</name>
<feature type="domain" description="NAD(P)-binding" evidence="10">
    <location>
        <begin position="12"/>
        <end position="336"/>
    </location>
</feature>
<evidence type="ECO:0000256" key="3">
    <source>
        <dbReference type="ARBA" id="ARBA00004947"/>
    </source>
</evidence>
<evidence type="ECO:0000256" key="9">
    <source>
        <dbReference type="SAM" id="MobiDB-lite"/>
    </source>
</evidence>
<evidence type="ECO:0000256" key="5">
    <source>
        <dbReference type="ARBA" id="ARBA00013189"/>
    </source>
</evidence>
<evidence type="ECO:0000256" key="7">
    <source>
        <dbReference type="ARBA" id="ARBA00023235"/>
    </source>
</evidence>
<organism evidence="11 12">
    <name type="scientific">Canna indica</name>
    <name type="common">Indian-shot</name>
    <dbReference type="NCBI Taxonomy" id="4628"/>
    <lineage>
        <taxon>Eukaryota</taxon>
        <taxon>Viridiplantae</taxon>
        <taxon>Streptophyta</taxon>
        <taxon>Embryophyta</taxon>
        <taxon>Tracheophyta</taxon>
        <taxon>Spermatophyta</taxon>
        <taxon>Magnoliopsida</taxon>
        <taxon>Liliopsida</taxon>
        <taxon>Zingiberales</taxon>
        <taxon>Cannaceae</taxon>
        <taxon>Canna</taxon>
    </lineage>
</organism>
<dbReference type="CDD" id="cd05247">
    <property type="entry name" value="UDP_G4E_1_SDR_e"/>
    <property type="match status" value="1"/>
</dbReference>